<dbReference type="Proteomes" id="UP000287352">
    <property type="component" value="Unassembled WGS sequence"/>
</dbReference>
<evidence type="ECO:0000313" key="2">
    <source>
        <dbReference type="EMBL" id="GCE15587.1"/>
    </source>
</evidence>
<sequence length="76" mass="8980">MTIFDHPQELIIILLVFLWIGTIIHCITNKSLIWKYKLLWLLVLLLAAAPLSSIIYLAFFTFRYFNNKPNYSDPHV</sequence>
<feature type="transmembrane region" description="Helical" evidence="1">
    <location>
        <begin position="6"/>
        <end position="27"/>
    </location>
</feature>
<comment type="caution">
    <text evidence="2">The sequence shown here is derived from an EMBL/GenBank/DDBJ whole genome shotgun (WGS) entry which is preliminary data.</text>
</comment>
<accession>A0A402A8T9</accession>
<proteinExistence type="predicted"/>
<name>A0A402A8T9_9CHLR</name>
<keyword evidence="1" id="KW-0812">Transmembrane</keyword>
<protein>
    <recommendedName>
        <fullName evidence="4">Cardiolipin synthase N-terminal domain-containing protein</fullName>
    </recommendedName>
</protein>
<evidence type="ECO:0008006" key="4">
    <source>
        <dbReference type="Google" id="ProtNLM"/>
    </source>
</evidence>
<keyword evidence="1" id="KW-0472">Membrane</keyword>
<keyword evidence="3" id="KW-1185">Reference proteome</keyword>
<dbReference type="EMBL" id="BIFR01000002">
    <property type="protein sequence ID" value="GCE15587.1"/>
    <property type="molecule type" value="Genomic_DNA"/>
</dbReference>
<evidence type="ECO:0000256" key="1">
    <source>
        <dbReference type="SAM" id="Phobius"/>
    </source>
</evidence>
<feature type="transmembrane region" description="Helical" evidence="1">
    <location>
        <begin position="39"/>
        <end position="62"/>
    </location>
</feature>
<gene>
    <name evidence="2" type="ORF">KTT_54460</name>
</gene>
<reference evidence="3" key="1">
    <citation type="submission" date="2018-12" db="EMBL/GenBank/DDBJ databases">
        <title>Tengunoibacter tsumagoiensis gen. nov., sp. nov., Dictyobacter kobayashii sp. nov., D. alpinus sp. nov., and D. joshuensis sp. nov. and description of Dictyobacteraceae fam. nov. within the order Ktedonobacterales isolated from Tengu-no-mugimeshi.</title>
        <authorList>
            <person name="Wang C.M."/>
            <person name="Zheng Y."/>
            <person name="Sakai Y."/>
            <person name="Toyoda A."/>
            <person name="Minakuchi Y."/>
            <person name="Abe K."/>
            <person name="Yokota A."/>
            <person name="Yabe S."/>
        </authorList>
    </citation>
    <scope>NUCLEOTIDE SEQUENCE [LARGE SCALE GENOMIC DNA]</scope>
    <source>
        <strain evidence="3">Uno3</strain>
    </source>
</reference>
<evidence type="ECO:0000313" key="3">
    <source>
        <dbReference type="Proteomes" id="UP000287352"/>
    </source>
</evidence>
<dbReference type="AlphaFoldDB" id="A0A402A8T9"/>
<organism evidence="2 3">
    <name type="scientific">Tengunoibacter tsumagoiensis</name>
    <dbReference type="NCBI Taxonomy" id="2014871"/>
    <lineage>
        <taxon>Bacteria</taxon>
        <taxon>Bacillati</taxon>
        <taxon>Chloroflexota</taxon>
        <taxon>Ktedonobacteria</taxon>
        <taxon>Ktedonobacterales</taxon>
        <taxon>Dictyobacteraceae</taxon>
        <taxon>Tengunoibacter</taxon>
    </lineage>
</organism>
<keyword evidence="1" id="KW-1133">Transmembrane helix</keyword>